<name>K2GS52_9BACT</name>
<gene>
    <name evidence="1" type="ORF">ACD_4C00424G0001</name>
</gene>
<organism evidence="1">
    <name type="scientific">uncultured bacterium</name>
    <name type="common">gcode 4</name>
    <dbReference type="NCBI Taxonomy" id="1234023"/>
    <lineage>
        <taxon>Bacteria</taxon>
        <taxon>environmental samples</taxon>
    </lineage>
</organism>
<dbReference type="Gene3D" id="2.60.120.200">
    <property type="match status" value="1"/>
</dbReference>
<evidence type="ECO:0000313" key="1">
    <source>
        <dbReference type="EMBL" id="EKE26120.1"/>
    </source>
</evidence>
<dbReference type="SUPFAM" id="SSF49899">
    <property type="entry name" value="Concanavalin A-like lectins/glucanases"/>
    <property type="match status" value="1"/>
</dbReference>
<protein>
    <recommendedName>
        <fullName evidence="2">LamG domain-containing protein</fullName>
    </recommendedName>
</protein>
<sequence>MNLSYNFSEDSFAQDNSKKAVYTKWNWLWILLDSWGLSPIQTNYRASSFTGIDVANTNTWYLTYFDNKKILEWTWTNLKKLKITYFYDHKISYIINDIADWSLVWFWDMETFSPNWKLKDLSWNENDWYCYNSNSGICSSKLVNKWMNFNWINDYISSSASSWFLNTSDTSLAVWFKLGADWFDVIGYNSQPIISWKYLRIYIRSPNNAPKVRFDETIAHEVQYSGFWSWDRNWHFLVGTYKHTWWTNSTIKLYVDGIFQWSSNNTVLPVEVYNDYIGSTWGGKFLGQIGKTFIFNRALSDSEVKNLYNSTRY</sequence>
<reference evidence="1" key="1">
    <citation type="journal article" date="2012" name="Science">
        <title>Fermentation, hydrogen, and sulfur metabolism in multiple uncultivated bacterial phyla.</title>
        <authorList>
            <person name="Wrighton K.C."/>
            <person name="Thomas B.C."/>
            <person name="Sharon I."/>
            <person name="Miller C.S."/>
            <person name="Castelle C.J."/>
            <person name="VerBerkmoes N.C."/>
            <person name="Wilkins M.J."/>
            <person name="Hettich R.L."/>
            <person name="Lipton M.S."/>
            <person name="Williams K.H."/>
            <person name="Long P.E."/>
            <person name="Banfield J.F."/>
        </authorList>
    </citation>
    <scope>NUCLEOTIDE SEQUENCE [LARGE SCALE GENOMIC DNA]</scope>
</reference>
<dbReference type="AlphaFoldDB" id="K2GS52"/>
<dbReference type="EMBL" id="AMFJ01000940">
    <property type="protein sequence ID" value="EKE26120.1"/>
    <property type="molecule type" value="Genomic_DNA"/>
</dbReference>
<comment type="caution">
    <text evidence="1">The sequence shown here is derived from an EMBL/GenBank/DDBJ whole genome shotgun (WGS) entry which is preliminary data.</text>
</comment>
<proteinExistence type="predicted"/>
<accession>K2GS52</accession>
<evidence type="ECO:0008006" key="2">
    <source>
        <dbReference type="Google" id="ProtNLM"/>
    </source>
</evidence>
<dbReference type="InterPro" id="IPR013320">
    <property type="entry name" value="ConA-like_dom_sf"/>
</dbReference>